<dbReference type="AlphaFoldDB" id="A0A9P5MNM4"/>
<sequence length="531" mass="60586">MSCLAPFTCLLQSTKRVGQGRISGKSQKQSPHTSPIHILDDDSLLNIFYLYRPGIFDGDEGDEVRITGGRGWDRERWWYKLAHICQRWRNLILRSPSYLGLCLVCTYGTPVADMLAHSPPLPLVIDYDNDGDDGDCKITAEDEEGIILALGKRDRVHRVRLQISVLKMKKVIMAIDEEYPALEYLAMAPWPEDRSMALMLPETLQAPHLRHLLLVDFVLPRGSRLLTNAVGLVTLVLYVAHPATYFQPNTLLQWISFMPQLETLVISILYPVPGRHVEGQSMQTPITTNVTLPNLRWFQFQGVRDYMEEVVRRITTGTPRLEKLEIEFFKQLTFSIPCLVQFMNAAENLRFNSAKFKFFKDKVQVYIEAYPPKEAEKYALSIFVDCWHLRQLSSVAQIFNSLSRTLSTVEHLAFEHMEHNRSSEEHNEVDRTEWHKLLKSFSNVKTLRVDDGLVKALSCGLRLEDGEHPPELLPELQELRYSGSGNTADAFTSFIDARQNAGRPVSMRKPTFFEVVDMMTGNGAARGDLDA</sequence>
<accession>A0A9P5MNM4</accession>
<keyword evidence="2" id="KW-1185">Reference proteome</keyword>
<evidence type="ECO:0000313" key="2">
    <source>
        <dbReference type="Proteomes" id="UP000759537"/>
    </source>
</evidence>
<comment type="caution">
    <text evidence="1">The sequence shown here is derived from an EMBL/GenBank/DDBJ whole genome shotgun (WGS) entry which is preliminary data.</text>
</comment>
<proteinExistence type="predicted"/>
<dbReference type="InterPro" id="IPR032675">
    <property type="entry name" value="LRR_dom_sf"/>
</dbReference>
<gene>
    <name evidence="1" type="ORF">DFH94DRAFT_816917</name>
</gene>
<dbReference type="EMBL" id="WHVB01000034">
    <property type="protein sequence ID" value="KAF8467927.1"/>
    <property type="molecule type" value="Genomic_DNA"/>
</dbReference>
<reference evidence="1" key="2">
    <citation type="journal article" date="2020" name="Nat. Commun.">
        <title>Large-scale genome sequencing of mycorrhizal fungi provides insights into the early evolution of symbiotic traits.</title>
        <authorList>
            <person name="Miyauchi S."/>
            <person name="Kiss E."/>
            <person name="Kuo A."/>
            <person name="Drula E."/>
            <person name="Kohler A."/>
            <person name="Sanchez-Garcia M."/>
            <person name="Morin E."/>
            <person name="Andreopoulos B."/>
            <person name="Barry K.W."/>
            <person name="Bonito G."/>
            <person name="Buee M."/>
            <person name="Carver A."/>
            <person name="Chen C."/>
            <person name="Cichocki N."/>
            <person name="Clum A."/>
            <person name="Culley D."/>
            <person name="Crous P.W."/>
            <person name="Fauchery L."/>
            <person name="Girlanda M."/>
            <person name="Hayes R.D."/>
            <person name="Keri Z."/>
            <person name="LaButti K."/>
            <person name="Lipzen A."/>
            <person name="Lombard V."/>
            <person name="Magnuson J."/>
            <person name="Maillard F."/>
            <person name="Murat C."/>
            <person name="Nolan M."/>
            <person name="Ohm R.A."/>
            <person name="Pangilinan J."/>
            <person name="Pereira M.F."/>
            <person name="Perotto S."/>
            <person name="Peter M."/>
            <person name="Pfister S."/>
            <person name="Riley R."/>
            <person name="Sitrit Y."/>
            <person name="Stielow J.B."/>
            <person name="Szollosi G."/>
            <person name="Zifcakova L."/>
            <person name="Stursova M."/>
            <person name="Spatafora J.W."/>
            <person name="Tedersoo L."/>
            <person name="Vaario L.M."/>
            <person name="Yamada A."/>
            <person name="Yan M."/>
            <person name="Wang P."/>
            <person name="Xu J."/>
            <person name="Bruns T."/>
            <person name="Baldrian P."/>
            <person name="Vilgalys R."/>
            <person name="Dunand C."/>
            <person name="Henrissat B."/>
            <person name="Grigoriev I.V."/>
            <person name="Hibbett D."/>
            <person name="Nagy L.G."/>
            <person name="Martin F.M."/>
        </authorList>
    </citation>
    <scope>NUCLEOTIDE SEQUENCE</scope>
    <source>
        <strain evidence="1">Prilba</strain>
    </source>
</reference>
<reference evidence="1" key="1">
    <citation type="submission" date="2019-10" db="EMBL/GenBank/DDBJ databases">
        <authorList>
            <consortium name="DOE Joint Genome Institute"/>
            <person name="Kuo A."/>
            <person name="Miyauchi S."/>
            <person name="Kiss E."/>
            <person name="Drula E."/>
            <person name="Kohler A."/>
            <person name="Sanchez-Garcia M."/>
            <person name="Andreopoulos B."/>
            <person name="Barry K.W."/>
            <person name="Bonito G."/>
            <person name="Buee M."/>
            <person name="Carver A."/>
            <person name="Chen C."/>
            <person name="Cichocki N."/>
            <person name="Clum A."/>
            <person name="Culley D."/>
            <person name="Crous P.W."/>
            <person name="Fauchery L."/>
            <person name="Girlanda M."/>
            <person name="Hayes R."/>
            <person name="Keri Z."/>
            <person name="LaButti K."/>
            <person name="Lipzen A."/>
            <person name="Lombard V."/>
            <person name="Magnuson J."/>
            <person name="Maillard F."/>
            <person name="Morin E."/>
            <person name="Murat C."/>
            <person name="Nolan M."/>
            <person name="Ohm R."/>
            <person name="Pangilinan J."/>
            <person name="Pereira M."/>
            <person name="Perotto S."/>
            <person name="Peter M."/>
            <person name="Riley R."/>
            <person name="Sitrit Y."/>
            <person name="Stielow B."/>
            <person name="Szollosi G."/>
            <person name="Zifcakova L."/>
            <person name="Stursova M."/>
            <person name="Spatafora J.W."/>
            <person name="Tedersoo L."/>
            <person name="Vaario L.-M."/>
            <person name="Yamada A."/>
            <person name="Yan M."/>
            <person name="Wang P."/>
            <person name="Xu J."/>
            <person name="Bruns T."/>
            <person name="Baldrian P."/>
            <person name="Vilgalys R."/>
            <person name="Henrissat B."/>
            <person name="Grigoriev I.V."/>
            <person name="Hibbett D."/>
            <person name="Nagy L.G."/>
            <person name="Martin F.M."/>
        </authorList>
    </citation>
    <scope>NUCLEOTIDE SEQUENCE</scope>
    <source>
        <strain evidence="1">Prilba</strain>
    </source>
</reference>
<dbReference type="Gene3D" id="3.80.10.10">
    <property type="entry name" value="Ribonuclease Inhibitor"/>
    <property type="match status" value="1"/>
</dbReference>
<dbReference type="Proteomes" id="UP000759537">
    <property type="component" value="Unassembled WGS sequence"/>
</dbReference>
<name>A0A9P5MNM4_9AGAM</name>
<protein>
    <submittedName>
        <fullName evidence="1">Uncharacterized protein</fullName>
    </submittedName>
</protein>
<evidence type="ECO:0000313" key="1">
    <source>
        <dbReference type="EMBL" id="KAF8467927.1"/>
    </source>
</evidence>
<organism evidence="1 2">
    <name type="scientific">Russula ochroleuca</name>
    <dbReference type="NCBI Taxonomy" id="152965"/>
    <lineage>
        <taxon>Eukaryota</taxon>
        <taxon>Fungi</taxon>
        <taxon>Dikarya</taxon>
        <taxon>Basidiomycota</taxon>
        <taxon>Agaricomycotina</taxon>
        <taxon>Agaricomycetes</taxon>
        <taxon>Russulales</taxon>
        <taxon>Russulaceae</taxon>
        <taxon>Russula</taxon>
    </lineage>
</organism>